<gene>
    <name evidence="6" type="ORF">Ga0074812_11236</name>
</gene>
<protein>
    <submittedName>
        <fullName evidence="6">Sugar lactone lactonase YvrE</fullName>
    </submittedName>
</protein>
<feature type="binding site" evidence="4">
    <location>
        <position position="202"/>
    </location>
    <ligand>
        <name>a divalent metal cation</name>
        <dbReference type="ChEBI" id="CHEBI:60240"/>
    </ligand>
</feature>
<evidence type="ECO:0000313" key="6">
    <source>
        <dbReference type="EMBL" id="CUU57376.1"/>
    </source>
</evidence>
<keyword evidence="4" id="KW-0862">Zinc</keyword>
<dbReference type="PANTHER" id="PTHR47572">
    <property type="entry name" value="LIPOPROTEIN-RELATED"/>
    <property type="match status" value="1"/>
</dbReference>
<feature type="binding site" evidence="4">
    <location>
        <position position="129"/>
    </location>
    <ligand>
        <name>substrate</name>
    </ligand>
</feature>
<keyword evidence="4" id="KW-0479">Metal-binding</keyword>
<feature type="domain" description="SMP-30/Gluconolactonase/LRE-like region" evidence="5">
    <location>
        <begin position="20"/>
        <end position="260"/>
    </location>
</feature>
<evidence type="ECO:0000256" key="3">
    <source>
        <dbReference type="PIRSR" id="PIRSR605511-1"/>
    </source>
</evidence>
<dbReference type="EMBL" id="FAOZ01000012">
    <property type="protein sequence ID" value="CUU57376.1"/>
    <property type="molecule type" value="Genomic_DNA"/>
</dbReference>
<keyword evidence="2" id="KW-0378">Hydrolase</keyword>
<dbReference type="Proteomes" id="UP000198802">
    <property type="component" value="Unassembled WGS sequence"/>
</dbReference>
<dbReference type="PANTHER" id="PTHR47572:SF4">
    <property type="entry name" value="LACTONASE DRP35"/>
    <property type="match status" value="1"/>
</dbReference>
<dbReference type="Pfam" id="PF08450">
    <property type="entry name" value="SGL"/>
    <property type="match status" value="1"/>
</dbReference>
<dbReference type="Gene3D" id="2.120.10.30">
    <property type="entry name" value="TolB, C-terminal domain"/>
    <property type="match status" value="1"/>
</dbReference>
<dbReference type="PRINTS" id="PR01790">
    <property type="entry name" value="SMP30FAMILY"/>
</dbReference>
<organism evidence="6 7">
    <name type="scientific">Parafrankia irregularis</name>
    <dbReference type="NCBI Taxonomy" id="795642"/>
    <lineage>
        <taxon>Bacteria</taxon>
        <taxon>Bacillati</taxon>
        <taxon>Actinomycetota</taxon>
        <taxon>Actinomycetes</taxon>
        <taxon>Frankiales</taxon>
        <taxon>Frankiaceae</taxon>
        <taxon>Parafrankia</taxon>
    </lineage>
</organism>
<feature type="active site" description="Proton donor/acceptor" evidence="3">
    <location>
        <position position="202"/>
    </location>
</feature>
<proteinExistence type="inferred from homology"/>
<dbReference type="AlphaFoldDB" id="A0A0S4QP44"/>
<comment type="cofactor">
    <cofactor evidence="4">
        <name>Zn(2+)</name>
        <dbReference type="ChEBI" id="CHEBI:29105"/>
    </cofactor>
    <text evidence="4">Binds 1 divalent metal cation per subunit.</text>
</comment>
<keyword evidence="7" id="KW-1185">Reference proteome</keyword>
<dbReference type="GO" id="GO:0046872">
    <property type="term" value="F:metal ion binding"/>
    <property type="evidence" value="ECO:0007669"/>
    <property type="project" value="UniProtKB-KW"/>
</dbReference>
<evidence type="ECO:0000259" key="5">
    <source>
        <dbReference type="Pfam" id="PF08450"/>
    </source>
</evidence>
<evidence type="ECO:0000313" key="7">
    <source>
        <dbReference type="Proteomes" id="UP000198802"/>
    </source>
</evidence>
<evidence type="ECO:0000256" key="2">
    <source>
        <dbReference type="ARBA" id="ARBA00022801"/>
    </source>
</evidence>
<feature type="binding site" evidence="4">
    <location>
        <position position="111"/>
    </location>
    <ligand>
        <name>substrate</name>
    </ligand>
</feature>
<dbReference type="InterPro" id="IPR011042">
    <property type="entry name" value="6-blade_b-propeller_TolB-like"/>
</dbReference>
<feature type="binding site" evidence="4">
    <location>
        <position position="155"/>
    </location>
    <ligand>
        <name>a divalent metal cation</name>
        <dbReference type="ChEBI" id="CHEBI:60240"/>
    </ligand>
</feature>
<evidence type="ECO:0000256" key="1">
    <source>
        <dbReference type="ARBA" id="ARBA00008853"/>
    </source>
</evidence>
<dbReference type="SUPFAM" id="SSF63829">
    <property type="entry name" value="Calcium-dependent phosphotriesterase"/>
    <property type="match status" value="1"/>
</dbReference>
<feature type="binding site" evidence="4">
    <location>
        <position position="22"/>
    </location>
    <ligand>
        <name>a divalent metal cation</name>
        <dbReference type="ChEBI" id="CHEBI:60240"/>
    </ligand>
</feature>
<comment type="similarity">
    <text evidence="1">Belongs to the SMP-30/CGR1 family.</text>
</comment>
<dbReference type="GO" id="GO:0016787">
    <property type="term" value="F:hydrolase activity"/>
    <property type="evidence" value="ECO:0007669"/>
    <property type="project" value="UniProtKB-KW"/>
</dbReference>
<dbReference type="InterPro" id="IPR005511">
    <property type="entry name" value="SMP-30"/>
</dbReference>
<evidence type="ECO:0000256" key="4">
    <source>
        <dbReference type="PIRSR" id="PIRSR605511-2"/>
    </source>
</evidence>
<name>A0A0S4QP44_9ACTN</name>
<dbReference type="InterPro" id="IPR013658">
    <property type="entry name" value="SGL"/>
</dbReference>
<dbReference type="RefSeq" id="WP_091278730.1">
    <property type="nucleotide sequence ID" value="NZ_FAOZ01000012.1"/>
</dbReference>
<reference evidence="7" key="1">
    <citation type="submission" date="2015-11" db="EMBL/GenBank/DDBJ databases">
        <authorList>
            <person name="Varghese N."/>
        </authorList>
    </citation>
    <scope>NUCLEOTIDE SEQUENCE [LARGE SCALE GENOMIC DNA]</scope>
    <source>
        <strain evidence="7">DSM 45899</strain>
    </source>
</reference>
<accession>A0A0S4QP44</accession>
<dbReference type="InterPro" id="IPR051262">
    <property type="entry name" value="SMP-30/CGR1_Lactonase"/>
</dbReference>
<sequence>MTTLEPAGTRPSPLTDGLVFAEGPRWHAGRLWFSDMHGEAVHTATLDGKTTQVLALPGEKPSGLGFLPDGSVLVVAMKRRALLRFTTDGSSAGAAYQVHADLAHLVPDELNDMVVDAAGTAYVGSYNTEPGTGVIVRVALNGSATIAATGLEFPNGSVITPDGRTLIVAESKGRRLTAFDLDDQGNLTHPRTVATTPDAAPDGIALDAAGAIWAAFPLAHEFRRILPGGEVTDRISTGERMAIACTLGGDDRRTLFLLSAKNWSADALAGARTSVVETLRVPVPGAGLP</sequence>